<dbReference type="InterPro" id="IPR000531">
    <property type="entry name" value="Beta-barrel_TonB"/>
</dbReference>
<comment type="subcellular location">
    <subcellularLocation>
        <location evidence="1 11">Cell outer membrane</location>
        <topology evidence="1 11">Multi-pass membrane protein</topology>
    </subcellularLocation>
</comment>
<feature type="domain" description="TonB-dependent receptor plug" evidence="14">
    <location>
        <begin position="49"/>
        <end position="160"/>
    </location>
</feature>
<dbReference type="PROSITE" id="PS52016">
    <property type="entry name" value="TONB_DEPENDENT_REC_3"/>
    <property type="match status" value="1"/>
</dbReference>
<keyword evidence="10 11" id="KW-0998">Cell outer membrane</keyword>
<evidence type="ECO:0000256" key="8">
    <source>
        <dbReference type="ARBA" id="ARBA00023077"/>
    </source>
</evidence>
<evidence type="ECO:0008006" key="17">
    <source>
        <dbReference type="Google" id="ProtNLM"/>
    </source>
</evidence>
<comment type="caution">
    <text evidence="15">The sequence shown here is derived from an EMBL/GenBank/DDBJ whole genome shotgun (WGS) entry which is preliminary data.</text>
</comment>
<evidence type="ECO:0000256" key="6">
    <source>
        <dbReference type="ARBA" id="ARBA00023004"/>
    </source>
</evidence>
<evidence type="ECO:0000256" key="3">
    <source>
        <dbReference type="ARBA" id="ARBA00022452"/>
    </source>
</evidence>
<dbReference type="Proteomes" id="UP000233248">
    <property type="component" value="Unassembled WGS sequence"/>
</dbReference>
<reference evidence="15 16" key="1">
    <citation type="submission" date="2017-09" db="EMBL/GenBank/DDBJ databases">
        <title>Genomics of the genus Arcobacter.</title>
        <authorList>
            <person name="Perez-Cataluna A."/>
            <person name="Figueras M.J."/>
            <person name="Salas-Masso N."/>
        </authorList>
    </citation>
    <scope>NUCLEOTIDE SEQUENCE [LARGE SCALE GENOMIC DNA]</scope>
    <source>
        <strain evidence="15 16">DSM 18005</strain>
    </source>
</reference>
<dbReference type="GO" id="GO:0006826">
    <property type="term" value="P:iron ion transport"/>
    <property type="evidence" value="ECO:0007669"/>
    <property type="project" value="UniProtKB-KW"/>
</dbReference>
<name>A0A2N1J6G9_9BACT</name>
<keyword evidence="2 11" id="KW-0813">Transport</keyword>
<keyword evidence="5 11" id="KW-0812">Transmembrane</keyword>
<evidence type="ECO:0000256" key="11">
    <source>
        <dbReference type="PROSITE-ProRule" id="PRU01360"/>
    </source>
</evidence>
<dbReference type="InterPro" id="IPR039426">
    <property type="entry name" value="TonB-dep_rcpt-like"/>
</dbReference>
<feature type="domain" description="TonB-dependent receptor-like beta-barrel" evidence="13">
    <location>
        <begin position="248"/>
        <end position="641"/>
    </location>
</feature>
<evidence type="ECO:0000256" key="12">
    <source>
        <dbReference type="RuleBase" id="RU003357"/>
    </source>
</evidence>
<evidence type="ECO:0000256" key="5">
    <source>
        <dbReference type="ARBA" id="ARBA00022692"/>
    </source>
</evidence>
<dbReference type="InterPro" id="IPR036942">
    <property type="entry name" value="Beta-barrel_TonB_sf"/>
</dbReference>
<dbReference type="Pfam" id="PF07715">
    <property type="entry name" value="Plug"/>
    <property type="match status" value="1"/>
</dbReference>
<dbReference type="KEGG" id="ahs:AHALO_2339"/>
<dbReference type="InterPro" id="IPR012910">
    <property type="entry name" value="Plug_dom"/>
</dbReference>
<comment type="similarity">
    <text evidence="11 12">Belongs to the TonB-dependent receptor family.</text>
</comment>
<dbReference type="GO" id="GO:0009279">
    <property type="term" value="C:cell outer membrane"/>
    <property type="evidence" value="ECO:0007669"/>
    <property type="project" value="UniProtKB-SubCell"/>
</dbReference>
<evidence type="ECO:0000259" key="14">
    <source>
        <dbReference type="Pfam" id="PF07715"/>
    </source>
</evidence>
<keyword evidence="7" id="KW-0406">Ion transport</keyword>
<dbReference type="AlphaFoldDB" id="A0A2N1J6G9"/>
<dbReference type="Pfam" id="PF00593">
    <property type="entry name" value="TonB_dep_Rec_b-barrel"/>
    <property type="match status" value="1"/>
</dbReference>
<keyword evidence="8 12" id="KW-0798">TonB box</keyword>
<evidence type="ECO:0000256" key="4">
    <source>
        <dbReference type="ARBA" id="ARBA00022496"/>
    </source>
</evidence>
<organism evidence="15 16">
    <name type="scientific">Malaciobacter halophilus</name>
    <dbReference type="NCBI Taxonomy" id="197482"/>
    <lineage>
        <taxon>Bacteria</taxon>
        <taxon>Pseudomonadati</taxon>
        <taxon>Campylobacterota</taxon>
        <taxon>Epsilonproteobacteria</taxon>
        <taxon>Campylobacterales</taxon>
        <taxon>Arcobacteraceae</taxon>
        <taxon>Malaciobacter</taxon>
    </lineage>
</organism>
<evidence type="ECO:0000313" key="16">
    <source>
        <dbReference type="Proteomes" id="UP000233248"/>
    </source>
</evidence>
<evidence type="ECO:0000259" key="13">
    <source>
        <dbReference type="Pfam" id="PF00593"/>
    </source>
</evidence>
<evidence type="ECO:0000256" key="7">
    <source>
        <dbReference type="ARBA" id="ARBA00023065"/>
    </source>
</evidence>
<dbReference type="Gene3D" id="2.40.170.20">
    <property type="entry name" value="TonB-dependent receptor, beta-barrel domain"/>
    <property type="match status" value="1"/>
</dbReference>
<evidence type="ECO:0000256" key="1">
    <source>
        <dbReference type="ARBA" id="ARBA00004571"/>
    </source>
</evidence>
<dbReference type="OrthoDB" id="9763670at2"/>
<gene>
    <name evidence="15" type="ORF">CP960_00480</name>
</gene>
<proteinExistence type="inferred from homology"/>
<evidence type="ECO:0000256" key="9">
    <source>
        <dbReference type="ARBA" id="ARBA00023136"/>
    </source>
</evidence>
<keyword evidence="3 11" id="KW-1134">Transmembrane beta strand</keyword>
<evidence type="ECO:0000256" key="2">
    <source>
        <dbReference type="ARBA" id="ARBA00022448"/>
    </source>
</evidence>
<keyword evidence="9 11" id="KW-0472">Membrane</keyword>
<dbReference type="EMBL" id="NXIF01000003">
    <property type="protein sequence ID" value="PKI82143.1"/>
    <property type="molecule type" value="Genomic_DNA"/>
</dbReference>
<keyword evidence="16" id="KW-1185">Reference proteome</keyword>
<evidence type="ECO:0000313" key="15">
    <source>
        <dbReference type="EMBL" id="PKI82143.1"/>
    </source>
</evidence>
<dbReference type="SUPFAM" id="SSF56935">
    <property type="entry name" value="Porins"/>
    <property type="match status" value="1"/>
</dbReference>
<protein>
    <recommendedName>
        <fullName evidence="17">TonB-dependent receptor</fullName>
    </recommendedName>
</protein>
<accession>A0A2N1J6G9</accession>
<keyword evidence="6" id="KW-0408">Iron</keyword>
<dbReference type="PANTHER" id="PTHR32552:SF81">
    <property type="entry name" value="TONB-DEPENDENT OUTER MEMBRANE RECEPTOR"/>
    <property type="match status" value="1"/>
</dbReference>
<dbReference type="PANTHER" id="PTHR32552">
    <property type="entry name" value="FERRICHROME IRON RECEPTOR-RELATED"/>
    <property type="match status" value="1"/>
</dbReference>
<dbReference type="RefSeq" id="WP_101183221.1">
    <property type="nucleotide sequence ID" value="NZ_CP031218.1"/>
</dbReference>
<keyword evidence="4" id="KW-0410">Iron transport</keyword>
<evidence type="ECO:0000256" key="10">
    <source>
        <dbReference type="ARBA" id="ARBA00023237"/>
    </source>
</evidence>
<sequence>MNHNKKIILSFCAITLLTSSIYAKEKIEPKEEISYGEITVTGEKIDKTLLETTTAISVFDEKTINIGNYKKIENIVEQLPNVVLSDLGVPNIRGIDSTGVSKGTKSLMAGARPRVNTIIDGVNNTWIGVNYISGELWDLEQIEVLKGTQSTTQGRNSIGGSIIMKTKDPSFDFEGKIKTAFENQESKNQLAAVISGPLIEDQLAFRLAVDRNSGDGYIKYKNFKNNDRLNESTNTNLRAKLLYLPKSMENLSLKFTLNHREAEGGYLNFVTNPKDYVFEASKANRTNSRYHDSKDKTYITNIDYIINDDISLQTQLSFKDYNSEITQVPSPLKVFVNEKSKTFESKLIYKKPFIKGVAGVYYYDREQDIDAHLPKPSYFPLHLGNDEIKSISFYTDNTIALNNSFDLLLGARLEKENQKRDSVSWGANLKKDIDETIFLPKIGLAYKPSTESMISLVAQKGYNQGGGSLDWDDLKYYEYDKEEVNSYELTYRTYLNDKKINLSSNIFYNDFDGFQADAANRFRNLSKVESYGLETQIDAQITDKFNIFAAIGFLKTKISNSVKEAKELEGNELSTTPTYSANLGFNHKIHNNLEWGGNVSFTDDYYSDNENTQKLDGYTLVNLHASYTYKDFTFRTYVNNLTDEEVIYKVETNRTTVGSPRVIGAALEYKF</sequence>